<reference evidence="3 4" key="1">
    <citation type="submission" date="2014-06" db="EMBL/GenBank/DDBJ databases">
        <title>Whole Genome Sequences of Three Symbiotic Endozoicomonas Bacteria.</title>
        <authorList>
            <person name="Neave M.J."/>
            <person name="Apprill A."/>
            <person name="Voolstra C.R."/>
        </authorList>
    </citation>
    <scope>NUCLEOTIDE SEQUENCE [LARGE SCALE GENOMIC DNA]</scope>
    <source>
        <strain evidence="3 4">DSM 25634</strain>
    </source>
</reference>
<accession>A0A081MYS4</accession>
<dbReference type="OrthoDB" id="9802197at2"/>
<comment type="caution">
    <text evidence="3">The sequence shown here is derived from an EMBL/GenBank/DDBJ whole genome shotgun (WGS) entry which is preliminary data.</text>
</comment>
<dbReference type="EMBL" id="JOKH01000019">
    <property type="protein sequence ID" value="KEQ11347.1"/>
    <property type="molecule type" value="Genomic_DNA"/>
</dbReference>
<evidence type="ECO:0000313" key="3">
    <source>
        <dbReference type="EMBL" id="KEQ11347.1"/>
    </source>
</evidence>
<keyword evidence="2" id="KW-0812">Transmembrane</keyword>
<dbReference type="Proteomes" id="UP000028073">
    <property type="component" value="Unassembled WGS sequence"/>
</dbReference>
<feature type="region of interest" description="Disordered" evidence="1">
    <location>
        <begin position="194"/>
        <end position="218"/>
    </location>
</feature>
<feature type="region of interest" description="Disordered" evidence="1">
    <location>
        <begin position="954"/>
        <end position="974"/>
    </location>
</feature>
<feature type="compositionally biased region" description="Gly residues" evidence="1">
    <location>
        <begin position="209"/>
        <end position="218"/>
    </location>
</feature>
<gene>
    <name evidence="3" type="ORF">GZ78_29165</name>
</gene>
<feature type="region of interest" description="Disordered" evidence="1">
    <location>
        <begin position="1034"/>
        <end position="1102"/>
    </location>
</feature>
<feature type="compositionally biased region" description="Gly residues" evidence="1">
    <location>
        <begin position="1037"/>
        <end position="1060"/>
    </location>
</feature>
<evidence type="ECO:0000256" key="1">
    <source>
        <dbReference type="SAM" id="MobiDB-lite"/>
    </source>
</evidence>
<evidence type="ECO:0000313" key="4">
    <source>
        <dbReference type="Proteomes" id="UP000028073"/>
    </source>
</evidence>
<organism evidence="3 4">
    <name type="scientific">Endozoicomonas numazuensis</name>
    <dbReference type="NCBI Taxonomy" id="1137799"/>
    <lineage>
        <taxon>Bacteria</taxon>
        <taxon>Pseudomonadati</taxon>
        <taxon>Pseudomonadota</taxon>
        <taxon>Gammaproteobacteria</taxon>
        <taxon>Oceanospirillales</taxon>
        <taxon>Endozoicomonadaceae</taxon>
        <taxon>Endozoicomonas</taxon>
    </lineage>
</organism>
<dbReference type="STRING" id="1137799.GZ78_29165"/>
<dbReference type="PANTHER" id="PTHR31535:SF3">
    <property type="entry name" value="REGULATORY PROTEIN ZESTE"/>
    <property type="match status" value="1"/>
</dbReference>
<dbReference type="RefSeq" id="WP_051786605.1">
    <property type="nucleotide sequence ID" value="NZ_JOKH01000019.1"/>
</dbReference>
<keyword evidence="2" id="KW-0472">Membrane</keyword>
<name>A0A081MYS4_9GAMM</name>
<feature type="compositionally biased region" description="Gly residues" evidence="1">
    <location>
        <begin position="1077"/>
        <end position="1098"/>
    </location>
</feature>
<feature type="transmembrane region" description="Helical" evidence="2">
    <location>
        <begin position="1603"/>
        <end position="1628"/>
    </location>
</feature>
<keyword evidence="4" id="KW-1185">Reference proteome</keyword>
<feature type="compositionally biased region" description="Low complexity" evidence="1">
    <location>
        <begin position="199"/>
        <end position="208"/>
    </location>
</feature>
<dbReference type="PANTHER" id="PTHR31535">
    <property type="match status" value="1"/>
</dbReference>
<sequence>MSFFLKRAGSRKQLTMSAFTLFYMWSLESVEASEFQSLYNHNISELYLQPSGFFRLAENINGSSLVINERPEKFTGWLDGNNHAFFQLNLSARSISPNHYGGLFHRTQNSHIGNVTFYDSDISGFEYSGLLAGELVNSVVENVRVMGGMIIGLAGNSSTPYAGTLAGKATNSSFSDVEIAIEVFGGRGKTGARGLNGNKGSTGTWWSGGRRGTSGTIGGKGGDGVSIGVLVGDAEGTTFERIVVRGNSTLLGGIGGTGGNGGNGGSGGTGGNAPDCCNSIGGQGGNGGDGGDGGDGGSGGNVGLFGRWNETVLRDSLLLNANFSVDKGGMYGIAGSGGPGGSAGSGMVKGFNGKNGTAGSNGLVGEGGFVSLTETLPSFAGLSNYFHKDLVNTSDGYSSEQLKQPATFANLGKEDWRLQEGYYPYPLALGPLYIPAEPYLNYGNDFAYPRVPEYKLQPSIDQPLDNGTNWATVLAGYFADFLRPMTDGSPSVISTQAPAPDSVFNQWAPEGLFITAHKTTNDGRHFLLWRSKEGDTSRFTDFFRTDDDSAPFEAGDLNFTLPSRGIDLLLWKKQVLLFSENTFWLLTPSNKLIPHIIDNGYQIERVLTQLNNQLWLLTRQEEKQQLLKWSYEEVTNLWHQQIALSLPEPLHNVQAVIAEQYLYILGQNADGDTPIYRLDSSGNAVKQIILTDWLAGKVSFDTIRLFWYENTLHVVGHNNNQITLLPLTEQNEIIRTAEFMPDGLEKITGLEAAGAGSTLSLSVTGIGTRGNVDNWDILTTLHLPVSSLKTVYQLTGVTQDPIYNHNVSEIHRNPDGHFYLAEDIYGLHNADQRIEEFRGRLDGRNHAIYGLNYTGIPPLNGGGLFHRTVNASIGNLTFYDSFVSGFPYSGLLASESKNSLFENLRLMGGIVLGKALNGKESWASALVGLSESDHFRNIEIATDVYGESGLNGMNGSEGMDGSQPATPAPPPAITPEVEPGIIESPKGYIGYPGNNGTAGEAGASGSPGVHSSILSGVSSKSEYSYVVSHNNVSVTSGDGGNGGHGGSGGDGGMGGQGSMGGSVLFNTTDYQPDYLPGSGGDGGRGGNGGDGGNGGQSGMPGRIGLIIHSNNDTLHQLVIGGQFVQGYNKLGQPGLEGYPGKPGEGGQAGEPGLVLFVEDKQPDNFTQPDIKNTAIAGEQGLSGNYGEPGTFTKAPGSAIDLPAIIFSADHIQEGLADADLRNASNYKGLNFELWHIREHCQPYPVKLEALYFAHNNDGGDSGDDSLCYPRCTSEPQRISRHQALLYKRLWHDTPDCFTHYRVSPESVAAFHNDTMLSLEPQSDNSTTHHLHTFRRATVGDKSILIEASPAIEIDSLPSSITFHEGYWFLVSENKVHRWSEEAGLTMLPSLGSFNRKFMLLNQRGGDLYLSTRHNNVLLSYQLDDNKQSWKPKRIKYYFVGKALAGVVSLDSYSLLARSNGEWWLNCGFLNHTELSNYLLSVKDYPSYLIDDWLMDQTIEQVEITEDPYSEPWLHLLIRTDVATHWFRFDPVNNILHKSATALNVLSEIMGFDVDPVNKTVQAFAIEGLNADSLQVWSASEQDWLTQSNLESDSSNAGWSDAEIGGFVGGLVGDFAIFGAVVLTFAGIYKYCISK</sequence>
<proteinExistence type="predicted"/>
<keyword evidence="2" id="KW-1133">Transmembrane helix</keyword>
<protein>
    <submittedName>
        <fullName evidence="3">Uncharacterized protein</fullName>
    </submittedName>
</protein>
<evidence type="ECO:0000256" key="2">
    <source>
        <dbReference type="SAM" id="Phobius"/>
    </source>
</evidence>